<dbReference type="SUPFAM" id="SSF48264">
    <property type="entry name" value="Cytochrome P450"/>
    <property type="match status" value="1"/>
</dbReference>
<keyword evidence="14" id="KW-0812">Transmembrane</keyword>
<dbReference type="EMBL" id="JW867437">
    <property type="protein sequence ID" value="AFO99954.1"/>
    <property type="molecule type" value="mRNA"/>
</dbReference>
<dbReference type="AlphaFoldDB" id="V9KP24"/>
<protein>
    <submittedName>
        <fullName evidence="15">Cytochrome P450 2B19-like protein</fullName>
    </submittedName>
</protein>
<dbReference type="GO" id="GO:0016712">
    <property type="term" value="F:oxidoreductase activity, acting on paired donors, with incorporation or reduction of molecular oxygen, reduced flavin or flavoprotein as one donor, and incorporation of one atom of oxygen"/>
    <property type="evidence" value="ECO:0007669"/>
    <property type="project" value="InterPro"/>
</dbReference>
<evidence type="ECO:0000256" key="11">
    <source>
        <dbReference type="ARBA" id="ARBA00023136"/>
    </source>
</evidence>
<dbReference type="PRINTS" id="PR00463">
    <property type="entry name" value="EP450I"/>
</dbReference>
<dbReference type="Gene3D" id="1.10.630.10">
    <property type="entry name" value="Cytochrome P450"/>
    <property type="match status" value="1"/>
</dbReference>
<feature type="transmembrane region" description="Helical" evidence="14">
    <location>
        <begin position="6"/>
        <end position="30"/>
    </location>
</feature>
<evidence type="ECO:0000256" key="10">
    <source>
        <dbReference type="ARBA" id="ARBA00023033"/>
    </source>
</evidence>
<dbReference type="GO" id="GO:0020037">
    <property type="term" value="F:heme binding"/>
    <property type="evidence" value="ECO:0007669"/>
    <property type="project" value="InterPro"/>
</dbReference>
<evidence type="ECO:0000256" key="6">
    <source>
        <dbReference type="ARBA" id="ARBA00022824"/>
    </source>
</evidence>
<reference evidence="15" key="1">
    <citation type="journal article" date="2014" name="Nature">
        <title>Elephant shark genome provides unique insights into gnathostome evolution.</title>
        <authorList>
            <consortium name="International Elephant Shark Genome Sequencing Consortium"/>
            <person name="Venkatesh B."/>
            <person name="Lee A.P."/>
            <person name="Ravi V."/>
            <person name="Maurya A.K."/>
            <person name="Lian M.M."/>
            <person name="Swann J.B."/>
            <person name="Ohta Y."/>
            <person name="Flajnik M.F."/>
            <person name="Sutoh Y."/>
            <person name="Kasahara M."/>
            <person name="Hoon S."/>
            <person name="Gangu V."/>
            <person name="Roy S.W."/>
            <person name="Irimia M."/>
            <person name="Korzh V."/>
            <person name="Kondrychyn I."/>
            <person name="Lim Z.W."/>
            <person name="Tay B.H."/>
            <person name="Tohari S."/>
            <person name="Kong K.W."/>
            <person name="Ho S."/>
            <person name="Lorente-Galdos B."/>
            <person name="Quilez J."/>
            <person name="Marques-Bonet T."/>
            <person name="Raney B.J."/>
            <person name="Ingham P.W."/>
            <person name="Tay A."/>
            <person name="Hillier L.W."/>
            <person name="Minx P."/>
            <person name="Boehm T."/>
            <person name="Wilson R.K."/>
            <person name="Brenner S."/>
            <person name="Warren W.C."/>
        </authorList>
    </citation>
    <scope>NUCLEOTIDE SEQUENCE</scope>
    <source>
        <tissue evidence="15">Liver</tissue>
    </source>
</reference>
<evidence type="ECO:0000256" key="4">
    <source>
        <dbReference type="ARBA" id="ARBA00022617"/>
    </source>
</evidence>
<comment type="similarity">
    <text evidence="3 13">Belongs to the cytochrome P450 family.</text>
</comment>
<dbReference type="Pfam" id="PF00067">
    <property type="entry name" value="p450"/>
    <property type="match status" value="1"/>
</dbReference>
<evidence type="ECO:0000256" key="2">
    <source>
        <dbReference type="ARBA" id="ARBA00004524"/>
    </source>
</evidence>
<dbReference type="InterPro" id="IPR036396">
    <property type="entry name" value="Cyt_P450_sf"/>
</dbReference>
<dbReference type="PRINTS" id="PR00385">
    <property type="entry name" value="P450"/>
</dbReference>
<keyword evidence="4 12" id="KW-0349">Heme</keyword>
<dbReference type="FunFam" id="1.10.630.10:FF:000010">
    <property type="entry name" value="cytochrome P450 2W1 isoform X2"/>
    <property type="match status" value="1"/>
</dbReference>
<sequence length="500" mass="56887">MALLALALPAVDLTTALLLCSLVMVLLLFLASGRKTDPRFPAGPAGLPIIGNLHQVKLSRLHESLMQLSEKHGCIFSLRLGQQDTVVLTGYEVVKDALVNHAEEFMGRPHDHVRSIHRKNHGVVMADGESWKQMRRFTLSTLRDFGMGKKSVEDKIIEEASHLSDVFQAYEGQPFETTILTNGAVANVICSILLGNRFNYDDQTFVNLIRIINENIRLAISPTLQLINFLFPFLDFLPGKHRTFLSNEEIIRTFLRKILKENRQDLNIDSVRSFIQAFMVKQQEESENPKTYFHEENLVMTTRDLFIAGMETTSTTLRWAILLMMKFPDFQQKVHEEIDQVIGTDRHPRLEDRKAMPFTDAVIHETQRFGNIVPLNLPHATTADTNFRGYFIPKGTRVIPLLTSVLYDKTQWEKPNEFNPSHFLDVEGKFRKRDAFIPFSAGRRACAGESLAKAELFLFFSTLMQRFRFQPPPGVTDLPLTAIVGITSSPTPYKLCAVLR</sequence>
<evidence type="ECO:0000256" key="3">
    <source>
        <dbReference type="ARBA" id="ARBA00010617"/>
    </source>
</evidence>
<proteinExistence type="evidence at transcript level"/>
<organism evidence="15">
    <name type="scientific">Callorhinchus milii</name>
    <name type="common">Ghost shark</name>
    <dbReference type="NCBI Taxonomy" id="7868"/>
    <lineage>
        <taxon>Eukaryota</taxon>
        <taxon>Metazoa</taxon>
        <taxon>Chordata</taxon>
        <taxon>Craniata</taxon>
        <taxon>Vertebrata</taxon>
        <taxon>Chondrichthyes</taxon>
        <taxon>Holocephali</taxon>
        <taxon>Chimaeriformes</taxon>
        <taxon>Callorhinchidae</taxon>
        <taxon>Callorhinchus</taxon>
    </lineage>
</organism>
<keyword evidence="7" id="KW-0492">Microsome</keyword>
<dbReference type="GO" id="GO:0005737">
    <property type="term" value="C:cytoplasm"/>
    <property type="evidence" value="ECO:0007669"/>
    <property type="project" value="TreeGrafter"/>
</dbReference>
<dbReference type="GO" id="GO:0046222">
    <property type="term" value="P:aflatoxin metabolic process"/>
    <property type="evidence" value="ECO:0007669"/>
    <property type="project" value="UniProtKB-ARBA"/>
</dbReference>
<dbReference type="GO" id="GO:0006805">
    <property type="term" value="P:xenobiotic metabolic process"/>
    <property type="evidence" value="ECO:0007669"/>
    <property type="project" value="TreeGrafter"/>
</dbReference>
<evidence type="ECO:0000256" key="12">
    <source>
        <dbReference type="PIRSR" id="PIRSR602401-1"/>
    </source>
</evidence>
<dbReference type="CDD" id="cd11026">
    <property type="entry name" value="CYP2"/>
    <property type="match status" value="1"/>
</dbReference>
<dbReference type="PANTHER" id="PTHR24300">
    <property type="entry name" value="CYTOCHROME P450 508A4-RELATED"/>
    <property type="match status" value="1"/>
</dbReference>
<name>V9KP24_CALMI</name>
<keyword evidence="9 12" id="KW-0408">Iron</keyword>
<dbReference type="GO" id="GO:0006082">
    <property type="term" value="P:organic acid metabolic process"/>
    <property type="evidence" value="ECO:0007669"/>
    <property type="project" value="TreeGrafter"/>
</dbReference>
<keyword evidence="6" id="KW-0256">Endoplasmic reticulum</keyword>
<keyword evidence="8 13" id="KW-0560">Oxidoreductase</keyword>
<dbReference type="InterPro" id="IPR008069">
    <property type="entry name" value="Cyt_P450_E_grp-I_CYP2D-like"/>
</dbReference>
<comment type="subcellular location">
    <subcellularLocation>
        <location evidence="2">Microsome membrane</location>
    </subcellularLocation>
</comment>
<keyword evidence="14" id="KW-1133">Transmembrane helix</keyword>
<dbReference type="InterPro" id="IPR050182">
    <property type="entry name" value="Cytochrome_P450_fam2"/>
</dbReference>
<evidence type="ECO:0000256" key="14">
    <source>
        <dbReference type="SAM" id="Phobius"/>
    </source>
</evidence>
<dbReference type="InterPro" id="IPR002401">
    <property type="entry name" value="Cyt_P450_E_grp-I"/>
</dbReference>
<evidence type="ECO:0000313" key="15">
    <source>
        <dbReference type="EMBL" id="AFO99954.1"/>
    </source>
</evidence>
<comment type="cofactor">
    <cofactor evidence="1 12">
        <name>heme</name>
        <dbReference type="ChEBI" id="CHEBI:30413"/>
    </cofactor>
</comment>
<keyword evidence="10 13" id="KW-0503">Monooxygenase</keyword>
<keyword evidence="11 14" id="KW-0472">Membrane</keyword>
<feature type="binding site" description="axial binding residue" evidence="12">
    <location>
        <position position="446"/>
    </location>
    <ligand>
        <name>heme</name>
        <dbReference type="ChEBI" id="CHEBI:30413"/>
    </ligand>
    <ligandPart>
        <name>Fe</name>
        <dbReference type="ChEBI" id="CHEBI:18248"/>
    </ligandPart>
</feature>
<dbReference type="PANTHER" id="PTHR24300:SF395">
    <property type="entry name" value="CYTOCHROME P450, FAMILY 2, SUBFAMILY AC, POLYPEPTIDE 7"/>
    <property type="match status" value="1"/>
</dbReference>
<dbReference type="PROSITE" id="PS00086">
    <property type="entry name" value="CYTOCHROME_P450"/>
    <property type="match status" value="1"/>
</dbReference>
<keyword evidence="5 12" id="KW-0479">Metal-binding</keyword>
<dbReference type="InterPro" id="IPR017972">
    <property type="entry name" value="Cyt_P450_CS"/>
</dbReference>
<evidence type="ECO:0000256" key="1">
    <source>
        <dbReference type="ARBA" id="ARBA00001971"/>
    </source>
</evidence>
<accession>V9KP24</accession>
<evidence type="ECO:0000256" key="8">
    <source>
        <dbReference type="ARBA" id="ARBA00023002"/>
    </source>
</evidence>
<evidence type="ECO:0000256" key="5">
    <source>
        <dbReference type="ARBA" id="ARBA00022723"/>
    </source>
</evidence>
<dbReference type="GO" id="GO:0005506">
    <property type="term" value="F:iron ion binding"/>
    <property type="evidence" value="ECO:0007669"/>
    <property type="project" value="InterPro"/>
</dbReference>
<dbReference type="PRINTS" id="PR01686">
    <property type="entry name" value="EP450ICYP2D"/>
</dbReference>
<evidence type="ECO:0000256" key="9">
    <source>
        <dbReference type="ARBA" id="ARBA00023004"/>
    </source>
</evidence>
<evidence type="ECO:0000256" key="7">
    <source>
        <dbReference type="ARBA" id="ARBA00022848"/>
    </source>
</evidence>
<dbReference type="InterPro" id="IPR001128">
    <property type="entry name" value="Cyt_P450"/>
</dbReference>
<evidence type="ECO:0000256" key="13">
    <source>
        <dbReference type="RuleBase" id="RU000461"/>
    </source>
</evidence>